<dbReference type="PROSITE" id="PS50893">
    <property type="entry name" value="ABC_TRANSPORTER_2"/>
    <property type="match status" value="1"/>
</dbReference>
<keyword evidence="3" id="KW-0547">Nucleotide-binding</keyword>
<dbReference type="Gene3D" id="3.40.50.300">
    <property type="entry name" value="P-loop containing nucleotide triphosphate hydrolases"/>
    <property type="match status" value="1"/>
</dbReference>
<evidence type="ECO:0000256" key="1">
    <source>
        <dbReference type="ARBA" id="ARBA00005417"/>
    </source>
</evidence>
<dbReference type="Pfam" id="PF00005">
    <property type="entry name" value="ABC_tran"/>
    <property type="match status" value="1"/>
</dbReference>
<keyword evidence="5" id="KW-0175">Coiled coil</keyword>
<evidence type="ECO:0000256" key="3">
    <source>
        <dbReference type="ARBA" id="ARBA00022741"/>
    </source>
</evidence>
<keyword evidence="8" id="KW-1185">Reference proteome</keyword>
<dbReference type="Proteomes" id="UP001623660">
    <property type="component" value="Unassembled WGS sequence"/>
</dbReference>
<dbReference type="PANTHER" id="PTHR43335">
    <property type="entry name" value="ABC TRANSPORTER, ATP-BINDING PROTEIN"/>
    <property type="match status" value="1"/>
</dbReference>
<dbReference type="RefSeq" id="WP_406793871.1">
    <property type="nucleotide sequence ID" value="NZ_JBJHZX010000037.1"/>
</dbReference>
<evidence type="ECO:0000256" key="4">
    <source>
        <dbReference type="ARBA" id="ARBA00022840"/>
    </source>
</evidence>
<protein>
    <submittedName>
        <fullName evidence="7">ABC transporter ATP-binding protein</fullName>
    </submittedName>
</protein>
<sequence>MNVLEVKDVKKHLGKREIIKDISFSVKEGEIFGFLGPNGAGKTTTIRMLVGLIEPTEGSIHIMGHNIEKERELALDNVGAVVENPELYGYLSGTENLMQIARNRNVPRAYVDEMVGLVGLKDRIGDTVRKYSLGMKQRLGLAAALLTRPKLLILDEPNNGLDPSGILDFRDIVKKIVRENNTSVFISSHILGEVQQLCDTVAFINGGIIKSVESVKNDIEKEGIETISLTVREEEVCLEVLKSLEYIKNINSIENTFNLKIQKGCLPELIFKLAENKVHIEEAYKKHQELEERYMELVEGGIRE</sequence>
<feature type="domain" description="ABC transporter" evidence="6">
    <location>
        <begin position="4"/>
        <end position="231"/>
    </location>
</feature>
<dbReference type="InterPro" id="IPR003593">
    <property type="entry name" value="AAA+_ATPase"/>
</dbReference>
<dbReference type="EMBL" id="JBJHZX010000037">
    <property type="protein sequence ID" value="MFL0197767.1"/>
    <property type="molecule type" value="Genomic_DNA"/>
</dbReference>
<keyword evidence="2" id="KW-0813">Transport</keyword>
<comment type="similarity">
    <text evidence="1">Belongs to the ABC transporter superfamily.</text>
</comment>
<dbReference type="GO" id="GO:0005524">
    <property type="term" value="F:ATP binding"/>
    <property type="evidence" value="ECO:0007669"/>
    <property type="project" value="UniProtKB-KW"/>
</dbReference>
<gene>
    <name evidence="7" type="ORF">ACJDU8_19675</name>
</gene>
<dbReference type="SUPFAM" id="SSF52540">
    <property type="entry name" value="P-loop containing nucleoside triphosphate hydrolases"/>
    <property type="match status" value="1"/>
</dbReference>
<dbReference type="PANTHER" id="PTHR43335:SF4">
    <property type="entry name" value="ABC TRANSPORTER, ATP-BINDING PROTEIN"/>
    <property type="match status" value="1"/>
</dbReference>
<dbReference type="PROSITE" id="PS00211">
    <property type="entry name" value="ABC_TRANSPORTER_1"/>
    <property type="match status" value="1"/>
</dbReference>
<proteinExistence type="inferred from homology"/>
<dbReference type="SMART" id="SM00382">
    <property type="entry name" value="AAA"/>
    <property type="match status" value="1"/>
</dbReference>
<dbReference type="InterPro" id="IPR027417">
    <property type="entry name" value="P-loop_NTPase"/>
</dbReference>
<keyword evidence="4 7" id="KW-0067">ATP-binding</keyword>
<evidence type="ECO:0000256" key="5">
    <source>
        <dbReference type="SAM" id="Coils"/>
    </source>
</evidence>
<evidence type="ECO:0000313" key="7">
    <source>
        <dbReference type="EMBL" id="MFL0197767.1"/>
    </source>
</evidence>
<organism evidence="7 8">
    <name type="scientific">Candidatus Clostridium eludens</name>
    <dbReference type="NCBI Taxonomy" id="3381663"/>
    <lineage>
        <taxon>Bacteria</taxon>
        <taxon>Bacillati</taxon>
        <taxon>Bacillota</taxon>
        <taxon>Clostridia</taxon>
        <taxon>Eubacteriales</taxon>
        <taxon>Clostridiaceae</taxon>
        <taxon>Clostridium</taxon>
    </lineage>
</organism>
<dbReference type="InterPro" id="IPR003439">
    <property type="entry name" value="ABC_transporter-like_ATP-bd"/>
</dbReference>
<evidence type="ECO:0000313" key="8">
    <source>
        <dbReference type="Proteomes" id="UP001623660"/>
    </source>
</evidence>
<evidence type="ECO:0000259" key="6">
    <source>
        <dbReference type="PROSITE" id="PS50893"/>
    </source>
</evidence>
<name>A0ABW8SNX6_9CLOT</name>
<comment type="caution">
    <text evidence="7">The sequence shown here is derived from an EMBL/GenBank/DDBJ whole genome shotgun (WGS) entry which is preliminary data.</text>
</comment>
<accession>A0ABW8SNX6</accession>
<evidence type="ECO:0000256" key="2">
    <source>
        <dbReference type="ARBA" id="ARBA00022448"/>
    </source>
</evidence>
<reference evidence="7 8" key="1">
    <citation type="submission" date="2024-11" db="EMBL/GenBank/DDBJ databases">
        <authorList>
            <person name="Heng Y.C."/>
            <person name="Lim A.C.H."/>
            <person name="Lee J.K.Y."/>
            <person name="Kittelmann S."/>
        </authorList>
    </citation>
    <scope>NUCLEOTIDE SEQUENCE [LARGE SCALE GENOMIC DNA]</scope>
    <source>
        <strain evidence="7 8">WILCCON 0269</strain>
    </source>
</reference>
<dbReference type="InterPro" id="IPR017871">
    <property type="entry name" value="ABC_transporter-like_CS"/>
</dbReference>
<feature type="coiled-coil region" evidence="5">
    <location>
        <begin position="273"/>
        <end position="300"/>
    </location>
</feature>